<accession>A0A0P1GPS5</accession>
<keyword evidence="2" id="KW-1185">Reference proteome</keyword>
<name>A0A0P1GPS5_9RHOB</name>
<organism evidence="1 2">
    <name type="scientific">Thalassovita mediterranea</name>
    <dbReference type="NCBI Taxonomy" id="340021"/>
    <lineage>
        <taxon>Bacteria</taxon>
        <taxon>Pseudomonadati</taxon>
        <taxon>Pseudomonadota</taxon>
        <taxon>Alphaproteobacteria</taxon>
        <taxon>Rhodobacterales</taxon>
        <taxon>Roseobacteraceae</taxon>
        <taxon>Thalassovita</taxon>
    </lineage>
</organism>
<dbReference type="STRING" id="340021.TM5383_01540"/>
<protein>
    <submittedName>
        <fullName evidence="1">Uncharacterized protein</fullName>
    </submittedName>
</protein>
<reference evidence="1 2" key="1">
    <citation type="submission" date="2015-09" db="EMBL/GenBank/DDBJ databases">
        <authorList>
            <consortium name="Swine Surveillance"/>
        </authorList>
    </citation>
    <scope>NUCLEOTIDE SEQUENCE [LARGE SCALE GENOMIC DNA]</scope>
    <source>
        <strain evidence="1 2">CECT 8383</strain>
    </source>
</reference>
<evidence type="ECO:0000313" key="1">
    <source>
        <dbReference type="EMBL" id="CUH84332.1"/>
    </source>
</evidence>
<dbReference type="Proteomes" id="UP000051681">
    <property type="component" value="Unassembled WGS sequence"/>
</dbReference>
<gene>
    <name evidence="1" type="ORF">TM5383_01540</name>
</gene>
<evidence type="ECO:0000313" key="2">
    <source>
        <dbReference type="Proteomes" id="UP000051681"/>
    </source>
</evidence>
<dbReference type="RefSeq" id="WP_058318457.1">
    <property type="nucleotide sequence ID" value="NZ_JBMYKQ010000002.1"/>
</dbReference>
<dbReference type="EMBL" id="CYSF01000007">
    <property type="protein sequence ID" value="CUH84332.1"/>
    <property type="molecule type" value="Genomic_DNA"/>
</dbReference>
<proteinExistence type="predicted"/>
<dbReference type="AlphaFoldDB" id="A0A0P1GPS5"/>
<sequence length="167" mass="18595">MKRDLSQAPERPRFALRRAGLLFSILMLCAISFSAAPIAPAHAQSVVRVSNDGGGSLPARLNELRQLRNSGQRVEIRRGYCNSACTLYLGLENTCVSPNARFGFHGPQIATRGLRMLPDDFEKWSRTMAEHYPSQLKGWFLQTARHSEKLITVRGAQLIQMGVPRCG</sequence>